<evidence type="ECO:0000313" key="2">
    <source>
        <dbReference type="Proteomes" id="UP000297245"/>
    </source>
</evidence>
<keyword evidence="2" id="KW-1185">Reference proteome</keyword>
<evidence type="ECO:0000313" key="1">
    <source>
        <dbReference type="EMBL" id="THV05771.1"/>
    </source>
</evidence>
<name>A0A4S8MSD0_DENBC</name>
<proteinExistence type="predicted"/>
<organism evidence="1 2">
    <name type="scientific">Dendrothele bispora (strain CBS 962.96)</name>
    <dbReference type="NCBI Taxonomy" id="1314807"/>
    <lineage>
        <taxon>Eukaryota</taxon>
        <taxon>Fungi</taxon>
        <taxon>Dikarya</taxon>
        <taxon>Basidiomycota</taxon>
        <taxon>Agaricomycotina</taxon>
        <taxon>Agaricomycetes</taxon>
        <taxon>Agaricomycetidae</taxon>
        <taxon>Agaricales</taxon>
        <taxon>Agaricales incertae sedis</taxon>
        <taxon>Dendrothele</taxon>
    </lineage>
</organism>
<accession>A0A4S8MSD0</accession>
<reference evidence="1 2" key="1">
    <citation type="journal article" date="2019" name="Nat. Ecol. Evol.">
        <title>Megaphylogeny resolves global patterns of mushroom evolution.</title>
        <authorList>
            <person name="Varga T."/>
            <person name="Krizsan K."/>
            <person name="Foldi C."/>
            <person name="Dima B."/>
            <person name="Sanchez-Garcia M."/>
            <person name="Sanchez-Ramirez S."/>
            <person name="Szollosi G.J."/>
            <person name="Szarkandi J.G."/>
            <person name="Papp V."/>
            <person name="Albert L."/>
            <person name="Andreopoulos W."/>
            <person name="Angelini C."/>
            <person name="Antonin V."/>
            <person name="Barry K.W."/>
            <person name="Bougher N.L."/>
            <person name="Buchanan P."/>
            <person name="Buyck B."/>
            <person name="Bense V."/>
            <person name="Catcheside P."/>
            <person name="Chovatia M."/>
            <person name="Cooper J."/>
            <person name="Damon W."/>
            <person name="Desjardin D."/>
            <person name="Finy P."/>
            <person name="Geml J."/>
            <person name="Haridas S."/>
            <person name="Hughes K."/>
            <person name="Justo A."/>
            <person name="Karasinski D."/>
            <person name="Kautmanova I."/>
            <person name="Kiss B."/>
            <person name="Kocsube S."/>
            <person name="Kotiranta H."/>
            <person name="LaButti K.M."/>
            <person name="Lechner B.E."/>
            <person name="Liimatainen K."/>
            <person name="Lipzen A."/>
            <person name="Lukacs Z."/>
            <person name="Mihaltcheva S."/>
            <person name="Morgado L.N."/>
            <person name="Niskanen T."/>
            <person name="Noordeloos M.E."/>
            <person name="Ohm R.A."/>
            <person name="Ortiz-Santana B."/>
            <person name="Ovrebo C."/>
            <person name="Racz N."/>
            <person name="Riley R."/>
            <person name="Savchenko A."/>
            <person name="Shiryaev A."/>
            <person name="Soop K."/>
            <person name="Spirin V."/>
            <person name="Szebenyi C."/>
            <person name="Tomsovsky M."/>
            <person name="Tulloss R.E."/>
            <person name="Uehling J."/>
            <person name="Grigoriev I.V."/>
            <person name="Vagvolgyi C."/>
            <person name="Papp T."/>
            <person name="Martin F.M."/>
            <person name="Miettinen O."/>
            <person name="Hibbett D.S."/>
            <person name="Nagy L.G."/>
        </authorList>
    </citation>
    <scope>NUCLEOTIDE SEQUENCE [LARGE SCALE GENOMIC DNA]</scope>
    <source>
        <strain evidence="1 2">CBS 962.96</strain>
    </source>
</reference>
<gene>
    <name evidence="1" type="ORF">K435DRAFT_790030</name>
</gene>
<dbReference type="AlphaFoldDB" id="A0A4S8MSD0"/>
<sequence length="144" mass="16356">MTRSNFWNNPNFTMSPDYLATLSGIKGQLSSLQALRFDCVTDPKDDKGRSNPSIEEKEPITFNASLWIMTKHLRGKLHQMVIMTRTPGCNWTRILREANQPKSARFISQEEGMEIFPTYELVHESLVELTSKVFGENTGLGISC</sequence>
<dbReference type="Proteomes" id="UP000297245">
    <property type="component" value="Unassembled WGS sequence"/>
</dbReference>
<dbReference type="EMBL" id="ML179047">
    <property type="protein sequence ID" value="THV05771.1"/>
    <property type="molecule type" value="Genomic_DNA"/>
</dbReference>
<protein>
    <submittedName>
        <fullName evidence="1">Uncharacterized protein</fullName>
    </submittedName>
</protein>